<sequence>MSTRQDERLMNTLESTGVQPALPVSNVLVAAQTDVGGDRSGKAAVCSTLQRRIGLASSVIAAPEETAPGTGCELRWGRTRIKSRWCGRVPGLQRCTGIGRSNEYKERRRSTKSPHRCRQIPVNCKEVPVISVIISTKCNGFNCHEGFAVVANCWRHLAQGIAYEVAAT</sequence>
<accession>L7IW38</accession>
<reference evidence="1" key="1">
    <citation type="journal article" date="2012" name="PLoS Genet.">
        <title>Comparative analysis of the genomes of two field isolates of the rice blast fungus Magnaporthe oryzae.</title>
        <authorList>
            <person name="Xue M."/>
            <person name="Yang J."/>
            <person name="Li Z."/>
            <person name="Hu S."/>
            <person name="Yao N."/>
            <person name="Dean R.A."/>
            <person name="Zhao W."/>
            <person name="Shen M."/>
            <person name="Zhang H."/>
            <person name="Li C."/>
            <person name="Liu L."/>
            <person name="Cao L."/>
            <person name="Xu X."/>
            <person name="Xing Y."/>
            <person name="Hsiang T."/>
            <person name="Zhang Z."/>
            <person name="Xu J.R."/>
            <person name="Peng Y.L."/>
        </authorList>
    </citation>
    <scope>NUCLEOTIDE SEQUENCE [LARGE SCALE GENOMIC DNA]</scope>
    <source>
        <strain evidence="1">P131</strain>
    </source>
</reference>
<name>L7IW38_PYRO1</name>
<gene>
    <name evidence="1" type="ORF">OOW_P131scaffold01308g1</name>
</gene>
<organism>
    <name type="scientific">Pyricularia oryzae (strain P131)</name>
    <name type="common">Rice blast fungus</name>
    <name type="synonym">Magnaporthe oryzae</name>
    <dbReference type="NCBI Taxonomy" id="1143193"/>
    <lineage>
        <taxon>Eukaryota</taxon>
        <taxon>Fungi</taxon>
        <taxon>Dikarya</taxon>
        <taxon>Ascomycota</taxon>
        <taxon>Pezizomycotina</taxon>
        <taxon>Sordariomycetes</taxon>
        <taxon>Sordariomycetidae</taxon>
        <taxon>Magnaporthales</taxon>
        <taxon>Pyriculariaceae</taxon>
        <taxon>Pyricularia</taxon>
    </lineage>
</organism>
<dbReference type="EMBL" id="JH795132">
    <property type="protein sequence ID" value="ELQ60196.1"/>
    <property type="molecule type" value="Genomic_DNA"/>
</dbReference>
<proteinExistence type="predicted"/>
<evidence type="ECO:0000313" key="1">
    <source>
        <dbReference type="EMBL" id="ELQ60196.1"/>
    </source>
</evidence>
<protein>
    <submittedName>
        <fullName evidence="1">Uncharacterized protein</fullName>
    </submittedName>
</protein>
<dbReference type="AlphaFoldDB" id="L7IW38"/>